<evidence type="ECO:0000313" key="4">
    <source>
        <dbReference type="EMBL" id="CAA9353811.1"/>
    </source>
</evidence>
<sequence length="460" mass="48201">MTQPATRPPDTPGGYRLRYTAVTDVGRHRKENQDSGYASERLLVVADGVGGAAYGDVASATAVELIRRLDPGDSVGQGSGGPSGDETLTALAGAVHRVHDRLAELVEGDAELDGTSTTVTATLFDGHGFGFVHVGDSRAYHWRRGQLQQLTKDHTFVQTLVDEGRISEAESRVHPQRNIILRAVDGVHETEPDLFRVDAEPGDRVLLCSDGCSGAVEDQQIAALLGDGSVDSAAVALVHAALDGGTTDNVTVVVAEVVAAGAVDDEETSAAAAVGPMLVGAAAEQPRRGPGGRAGAPVVTPVGTPAPGTPEPLSPTDTGDLEPVPDEHGGAGESLDEEHLRYAPLEPKRHPLLRRLAFVLVPLLLVAAVAWAGWSWTQGQYYVAQDGDGVSIFRGVQVDVPGLRLSEVHEKGGFALRDLGQFSREQVEDGIVADDLGDAERILDELSTEAADRTAEESSA</sequence>
<dbReference type="InterPro" id="IPR015655">
    <property type="entry name" value="PP2C"/>
</dbReference>
<keyword evidence="2" id="KW-0472">Membrane</keyword>
<dbReference type="EC" id="3.1.3.16" evidence="4"/>
<dbReference type="PROSITE" id="PS51746">
    <property type="entry name" value="PPM_2"/>
    <property type="match status" value="1"/>
</dbReference>
<feature type="compositionally biased region" description="Low complexity" evidence="1">
    <location>
        <begin position="295"/>
        <end position="306"/>
    </location>
</feature>
<name>A0A6J4MBF1_9ACTN</name>
<dbReference type="GO" id="GO:0004722">
    <property type="term" value="F:protein serine/threonine phosphatase activity"/>
    <property type="evidence" value="ECO:0007669"/>
    <property type="project" value="UniProtKB-EC"/>
</dbReference>
<dbReference type="EMBL" id="CADCUH010000143">
    <property type="protein sequence ID" value="CAA9353811.1"/>
    <property type="molecule type" value="Genomic_DNA"/>
</dbReference>
<reference evidence="4" key="1">
    <citation type="submission" date="2020-02" db="EMBL/GenBank/DDBJ databases">
        <authorList>
            <person name="Meier V. D."/>
        </authorList>
    </citation>
    <scope>NUCLEOTIDE SEQUENCE</scope>
    <source>
        <strain evidence="4">AVDCRST_MAG36</strain>
    </source>
</reference>
<dbReference type="SMART" id="SM00331">
    <property type="entry name" value="PP2C_SIG"/>
    <property type="match status" value="1"/>
</dbReference>
<accession>A0A6J4MBF1</accession>
<keyword evidence="2" id="KW-1133">Transmembrane helix</keyword>
<feature type="region of interest" description="Disordered" evidence="1">
    <location>
        <begin position="283"/>
        <end position="337"/>
    </location>
</feature>
<proteinExistence type="predicted"/>
<keyword evidence="4" id="KW-0378">Hydrolase</keyword>
<feature type="transmembrane region" description="Helical" evidence="2">
    <location>
        <begin position="356"/>
        <end position="376"/>
    </location>
</feature>
<organism evidence="4">
    <name type="scientific">uncultured Nocardioidaceae bacterium</name>
    <dbReference type="NCBI Taxonomy" id="253824"/>
    <lineage>
        <taxon>Bacteria</taxon>
        <taxon>Bacillati</taxon>
        <taxon>Actinomycetota</taxon>
        <taxon>Actinomycetes</taxon>
        <taxon>Propionibacteriales</taxon>
        <taxon>Nocardioidaceae</taxon>
        <taxon>environmental samples</taxon>
    </lineage>
</organism>
<gene>
    <name evidence="4" type="ORF">AVDCRST_MAG36-2168</name>
</gene>
<dbReference type="Gene3D" id="3.60.40.10">
    <property type="entry name" value="PPM-type phosphatase domain"/>
    <property type="match status" value="1"/>
</dbReference>
<dbReference type="InterPro" id="IPR001932">
    <property type="entry name" value="PPM-type_phosphatase-like_dom"/>
</dbReference>
<dbReference type="AlphaFoldDB" id="A0A6J4MBF1"/>
<dbReference type="SUPFAM" id="SSF81606">
    <property type="entry name" value="PP2C-like"/>
    <property type="match status" value="1"/>
</dbReference>
<dbReference type="Pfam" id="PF13672">
    <property type="entry name" value="PP2C_2"/>
    <property type="match status" value="1"/>
</dbReference>
<keyword evidence="2" id="KW-0812">Transmembrane</keyword>
<dbReference type="PANTHER" id="PTHR47992">
    <property type="entry name" value="PROTEIN PHOSPHATASE"/>
    <property type="match status" value="1"/>
</dbReference>
<dbReference type="InterPro" id="IPR036457">
    <property type="entry name" value="PPM-type-like_dom_sf"/>
</dbReference>
<evidence type="ECO:0000259" key="3">
    <source>
        <dbReference type="PROSITE" id="PS51746"/>
    </source>
</evidence>
<protein>
    <submittedName>
        <fullName evidence="4">Serine/threonine phosphatase PPP</fullName>
        <ecNumber evidence="4">3.1.3.16</ecNumber>
    </submittedName>
</protein>
<feature type="domain" description="PPM-type phosphatase" evidence="3">
    <location>
        <begin position="18"/>
        <end position="257"/>
    </location>
</feature>
<dbReference type="CDD" id="cd00143">
    <property type="entry name" value="PP2Cc"/>
    <property type="match status" value="1"/>
</dbReference>
<dbReference type="SMART" id="SM00332">
    <property type="entry name" value="PP2Cc"/>
    <property type="match status" value="1"/>
</dbReference>
<evidence type="ECO:0000256" key="2">
    <source>
        <dbReference type="SAM" id="Phobius"/>
    </source>
</evidence>
<evidence type="ECO:0000256" key="1">
    <source>
        <dbReference type="SAM" id="MobiDB-lite"/>
    </source>
</evidence>